<sequence length="240" mass="24453">MNKVISLVLAASASALLVASPAIAQQANQSTQASGASYKNLTDKASSDYKAAKTACDANSGNARKVCVEEAKVARAKAESDAVAQYRNTPRELSKARKSVADAEYDLAKAKCGERSGSDKTVCTNQAKAARDTALAAADSGTPDGGAAATGQAQNQNNANPTAGSSTARTAVADTVITTKIKADLVKAPDLKALDVHVETVNGVVMLSGFVPSQTEANKAVALARSVEGVTDVKSALKVK</sequence>
<dbReference type="InterPro" id="IPR007055">
    <property type="entry name" value="BON_dom"/>
</dbReference>
<dbReference type="PANTHER" id="PTHR34606:SF16">
    <property type="entry name" value="BON DOMAIN-CONTAINING PROTEIN"/>
    <property type="match status" value="1"/>
</dbReference>
<keyword evidence="5" id="KW-1185">Reference proteome</keyword>
<keyword evidence="2" id="KW-0732">Signal</keyword>
<dbReference type="EMBL" id="HG322949">
    <property type="protein sequence ID" value="CDG81778.1"/>
    <property type="molecule type" value="Genomic_DNA"/>
</dbReference>
<dbReference type="InterPro" id="IPR014004">
    <property type="entry name" value="Transpt-assoc_nodulatn_dom_bac"/>
</dbReference>
<evidence type="ECO:0000313" key="5">
    <source>
        <dbReference type="Proteomes" id="UP000027604"/>
    </source>
</evidence>
<evidence type="ECO:0000256" key="2">
    <source>
        <dbReference type="SAM" id="SignalP"/>
    </source>
</evidence>
<dbReference type="PATRIC" id="fig|1349767.4.peg.2849"/>
<dbReference type="OrthoDB" id="8560732at2"/>
<feature type="signal peptide" evidence="2">
    <location>
        <begin position="1"/>
        <end position="24"/>
    </location>
</feature>
<name>W0V346_9BURK</name>
<evidence type="ECO:0000259" key="3">
    <source>
        <dbReference type="PROSITE" id="PS50914"/>
    </source>
</evidence>
<feature type="compositionally biased region" description="Low complexity" evidence="1">
    <location>
        <begin position="134"/>
        <end position="164"/>
    </location>
</feature>
<evidence type="ECO:0000313" key="4">
    <source>
        <dbReference type="EMBL" id="CDG81778.1"/>
    </source>
</evidence>
<accession>W0V346</accession>
<dbReference type="STRING" id="1349767.GJA_1123"/>
<dbReference type="RefSeq" id="WP_038489532.1">
    <property type="nucleotide sequence ID" value="NZ_BCTH01000062.1"/>
</dbReference>
<dbReference type="Proteomes" id="UP000027604">
    <property type="component" value="Chromosome I"/>
</dbReference>
<reference evidence="4 5" key="1">
    <citation type="journal article" date="2015" name="Genome Announc.">
        <title>Genome Sequence of Mushroom Soft-Rot Pathogen Janthinobacterium agaricidamnosum.</title>
        <authorList>
            <person name="Graupner K."/>
            <person name="Lackner G."/>
            <person name="Hertweck C."/>
        </authorList>
    </citation>
    <scope>NUCLEOTIDE SEQUENCE [LARGE SCALE GENOMIC DNA]</scope>
    <source>
        <strain evidence="5">NBRC 102515 / DSM 9628</strain>
    </source>
</reference>
<gene>
    <name evidence="4" type="ORF">GJA_1123</name>
</gene>
<dbReference type="PROSITE" id="PS50914">
    <property type="entry name" value="BON"/>
    <property type="match status" value="1"/>
</dbReference>
<feature type="domain" description="BON" evidence="3">
    <location>
        <begin position="173"/>
        <end position="240"/>
    </location>
</feature>
<protein>
    <submittedName>
        <fullName evidence="4">Putative phospholipid-binding domain protein</fullName>
    </submittedName>
</protein>
<dbReference type="eggNOG" id="COG2823">
    <property type="taxonomic scope" value="Bacteria"/>
</dbReference>
<dbReference type="PANTHER" id="PTHR34606">
    <property type="entry name" value="BON DOMAIN-CONTAINING PROTEIN"/>
    <property type="match status" value="1"/>
</dbReference>
<dbReference type="Gene3D" id="3.30.1340.30">
    <property type="match status" value="1"/>
</dbReference>
<dbReference type="AlphaFoldDB" id="W0V346"/>
<proteinExistence type="predicted"/>
<dbReference type="InterPro" id="IPR051686">
    <property type="entry name" value="Lipoprotein_DolP"/>
</dbReference>
<feature type="chain" id="PRO_5004797269" evidence="2">
    <location>
        <begin position="25"/>
        <end position="240"/>
    </location>
</feature>
<dbReference type="Pfam" id="PF04972">
    <property type="entry name" value="BON"/>
    <property type="match status" value="1"/>
</dbReference>
<dbReference type="HOGENOM" id="CLU_1155204_0_0_4"/>
<organism evidence="4 5">
    <name type="scientific">Janthinobacterium agaricidamnosum NBRC 102515 = DSM 9628</name>
    <dbReference type="NCBI Taxonomy" id="1349767"/>
    <lineage>
        <taxon>Bacteria</taxon>
        <taxon>Pseudomonadati</taxon>
        <taxon>Pseudomonadota</taxon>
        <taxon>Betaproteobacteria</taxon>
        <taxon>Burkholderiales</taxon>
        <taxon>Oxalobacteraceae</taxon>
        <taxon>Janthinobacterium</taxon>
    </lineage>
</organism>
<evidence type="ECO:0000256" key="1">
    <source>
        <dbReference type="SAM" id="MobiDB-lite"/>
    </source>
</evidence>
<dbReference type="KEGG" id="jag:GJA_1123"/>
<feature type="region of interest" description="Disordered" evidence="1">
    <location>
        <begin position="134"/>
        <end position="168"/>
    </location>
</feature>
<dbReference type="SMART" id="SM00749">
    <property type="entry name" value="BON"/>
    <property type="match status" value="1"/>
</dbReference>